<protein>
    <submittedName>
        <fullName evidence="2">Uncharacterized protein</fullName>
    </submittedName>
</protein>
<name>A0A0N8RMT5_PSESG</name>
<keyword evidence="3" id="KW-1185">Reference proteome</keyword>
<dbReference type="RefSeq" id="WP_004666308.1">
    <property type="nucleotide sequence ID" value="NZ_LGLL01000037.1"/>
</dbReference>
<gene>
    <name evidence="1" type="ORF">AC496_0264</name>
    <name evidence="2" type="ORF">ALQ11_00114</name>
</gene>
<dbReference type="EMBL" id="RBQX01000231">
    <property type="protein sequence ID" value="RMQ12556.1"/>
    <property type="molecule type" value="Genomic_DNA"/>
</dbReference>
<evidence type="ECO:0000313" key="4">
    <source>
        <dbReference type="Proteomes" id="UP000272471"/>
    </source>
</evidence>
<evidence type="ECO:0000313" key="3">
    <source>
        <dbReference type="Proteomes" id="UP000037836"/>
    </source>
</evidence>
<proteinExistence type="predicted"/>
<dbReference type="Proteomes" id="UP000037836">
    <property type="component" value="Unassembled WGS sequence"/>
</dbReference>
<dbReference type="AlphaFoldDB" id="A0A0N8RMT5"/>
<accession>A0A0N8RMT5</accession>
<dbReference type="EMBL" id="LGLO01000087">
    <property type="protein sequence ID" value="KPC40914.1"/>
    <property type="molecule type" value="Genomic_DNA"/>
</dbReference>
<organism evidence="2 4">
    <name type="scientific">Pseudomonas savastanoi pv. glycinea</name>
    <name type="common">Pseudomonas syringae pv. glycinea</name>
    <dbReference type="NCBI Taxonomy" id="318"/>
    <lineage>
        <taxon>Bacteria</taxon>
        <taxon>Pseudomonadati</taxon>
        <taxon>Pseudomonadota</taxon>
        <taxon>Gammaproteobacteria</taxon>
        <taxon>Pseudomonadales</taxon>
        <taxon>Pseudomonadaceae</taxon>
        <taxon>Pseudomonas</taxon>
    </lineage>
</organism>
<sequence>MMQELDAAVVNAGCLLFFPTSQQVAPKNDVLDSMLYVHLAASKQHPRFAEFEKWNETRLAAALRFGWVLNASEHVSEPLPVDAVRTVWSCLERALVPSVSAQTLQDAETLMRKVCKQSARNPALQLLRSQTVQSGLNHAGKLQVGVVLQLGFFDDQHNLTLAQLQFATRQPLPSGFLFEVLEAQSVYGNIAVTVYKMQLIEQVYSQFRDDIDKALSSRRPGMIMSLGETPYV</sequence>
<reference evidence="2 4" key="3">
    <citation type="submission" date="2018-08" db="EMBL/GenBank/DDBJ databases">
        <title>Recombination of ecologically and evolutionarily significant loci maintains genetic cohesion in the Pseudomonas syringae species complex.</title>
        <authorList>
            <person name="Dillon M."/>
            <person name="Thakur S."/>
            <person name="Almeida R.N.D."/>
            <person name="Weir B.S."/>
            <person name="Guttman D.S."/>
        </authorList>
    </citation>
    <scope>NUCLEOTIDE SEQUENCE [LARGE SCALE GENOMIC DNA]</scope>
    <source>
        <strain evidence="2 4">ICMP 4182</strain>
    </source>
</reference>
<reference evidence="1 3" key="2">
    <citation type="submission" date="2015-10" db="EMBL/GenBank/DDBJ databases">
        <title>Comparative genomics and high-throughput reverse genetic screens identify a new phytobacterial MAMP and an Arabidopsis receptor required for immune elicitation.</title>
        <authorList>
            <person name="Mott G.A."/>
            <person name="Thakur S."/>
            <person name="Wang P.W."/>
            <person name="Desveaux D."/>
            <person name="Guttman D.S."/>
        </authorList>
    </citation>
    <scope>NUCLEOTIDE SEQUENCE [LARGE SCALE GENOMIC DNA]</scope>
    <source>
        <strain evidence="1 3">BR1</strain>
    </source>
</reference>
<evidence type="ECO:0000313" key="2">
    <source>
        <dbReference type="EMBL" id="RMQ12556.1"/>
    </source>
</evidence>
<dbReference type="Proteomes" id="UP000272471">
    <property type="component" value="Unassembled WGS sequence"/>
</dbReference>
<comment type="caution">
    <text evidence="2">The sequence shown here is derived from an EMBL/GenBank/DDBJ whole genome shotgun (WGS) entry which is preliminary data.</text>
</comment>
<reference evidence="1 3" key="1">
    <citation type="submission" date="2015-07" db="EMBL/GenBank/DDBJ databases">
        <authorList>
            <person name="O'Brien H.E."/>
            <person name="Thakur S."/>
            <person name="Gong Y."/>
            <person name="Wang P.W."/>
            <person name="Guttman D.S."/>
        </authorList>
    </citation>
    <scope>NUCLEOTIDE SEQUENCE [LARGE SCALE GENOMIC DNA]</scope>
    <source>
        <strain evidence="1 3">BR1</strain>
    </source>
</reference>
<evidence type="ECO:0000313" key="1">
    <source>
        <dbReference type="EMBL" id="KPC40914.1"/>
    </source>
</evidence>